<feature type="domain" description="RecF/RecN/SMC N-terminal" evidence="8">
    <location>
        <begin position="199"/>
        <end position="586"/>
    </location>
</feature>
<reference evidence="9" key="1">
    <citation type="submission" date="2021-01" db="EMBL/GenBank/DDBJ databases">
        <authorList>
            <person name="Corre E."/>
            <person name="Pelletier E."/>
            <person name="Niang G."/>
            <person name="Scheremetjew M."/>
            <person name="Finn R."/>
            <person name="Kale V."/>
            <person name="Holt S."/>
            <person name="Cochrane G."/>
            <person name="Meng A."/>
            <person name="Brown T."/>
            <person name="Cohen L."/>
        </authorList>
    </citation>
    <scope>NUCLEOTIDE SEQUENCE</scope>
    <source>
        <strain evidence="9">CCMP281</strain>
    </source>
</reference>
<dbReference type="GO" id="GO:0051301">
    <property type="term" value="P:cell division"/>
    <property type="evidence" value="ECO:0007669"/>
    <property type="project" value="UniProtKB-KW"/>
</dbReference>
<evidence type="ECO:0000313" key="9">
    <source>
        <dbReference type="EMBL" id="CAE0115246.1"/>
    </source>
</evidence>
<sequence length="611" mass="67681">MTGGSSYGERARANKWDQKEYTGLKERYESLSREIASLASSHASEEKEQALRHQLSGKQQELSAARADLDLTKTKEAKHRKELAQICTNLDEAERQLAALEQKKSADDKEVKAMQAKCDSMEDKIFAAFSKSLGVASVREYEDRMLRETKEQEEHLQALKAHEAKLRSQLQFEKTKDLPAAIQKLQKSIDDDVKSLEKLSAAKAKSERASEEMKAEAAKMEAELETTKATQESKSNDLKALKKTLKQASDEIAKARSKVAQIQAELEQHRSTRQRTFQRARLEEIALPMLDAEAETSAAPKAKRKRGSGPPTPAALSDELQMSESFSASGLVGSNTLDGGEASAEAASSQVVEGEDLVRIDFSQLEDSDRSSNSPRLEGEIATEIEELKREQEGMAPNMKAIEQYDEVTSRLHSIEGEFDSTRNNAKSITQQFHAVQATRKERFLTAFNVIAHAIDDVYKDLTQVEGVPLGGTAYLSLEDPSEPFLHGIKYNAMPPAKRFRDMDQLSGGERTVAALALLFAIHKFRPSPFFVMDEIDAALDNVNVTRVAEYIRERAAPGGNLQFVVISLKDNFYDKAHGLVGIFRDRALECSRTVTLDLEKSGGPPPVSAA</sequence>
<evidence type="ECO:0000256" key="1">
    <source>
        <dbReference type="ARBA" id="ARBA00004123"/>
    </source>
</evidence>
<dbReference type="SUPFAM" id="SSF52540">
    <property type="entry name" value="P-loop containing nucleoside triphosphate hydrolases"/>
    <property type="match status" value="1"/>
</dbReference>
<comment type="subcellular location">
    <subcellularLocation>
        <location evidence="1">Nucleus</location>
    </subcellularLocation>
</comment>
<feature type="compositionally biased region" description="Basic and acidic residues" evidence="7">
    <location>
        <begin position="204"/>
        <end position="226"/>
    </location>
</feature>
<accession>A0A7S3AWC9</accession>
<dbReference type="PANTHER" id="PTHR18937:SF12">
    <property type="entry name" value="STRUCTURAL MAINTENANCE OF CHROMOSOMES PROTEIN"/>
    <property type="match status" value="1"/>
</dbReference>
<dbReference type="GO" id="GO:0007062">
    <property type="term" value="P:sister chromatid cohesion"/>
    <property type="evidence" value="ECO:0007669"/>
    <property type="project" value="TreeGrafter"/>
</dbReference>
<feature type="region of interest" description="Disordered" evidence="7">
    <location>
        <begin position="37"/>
        <end position="61"/>
    </location>
</feature>
<keyword evidence="2" id="KW-0132">Cell division</keyword>
<dbReference type="PANTHER" id="PTHR18937">
    <property type="entry name" value="STRUCTURAL MAINTENANCE OF CHROMOSOMES SMC FAMILY MEMBER"/>
    <property type="match status" value="1"/>
</dbReference>
<keyword evidence="4" id="KW-0539">Nucleus</keyword>
<feature type="region of interest" description="Disordered" evidence="7">
    <location>
        <begin position="204"/>
        <end position="235"/>
    </location>
</feature>
<dbReference type="GO" id="GO:0005634">
    <property type="term" value="C:nucleus"/>
    <property type="evidence" value="ECO:0007669"/>
    <property type="project" value="UniProtKB-SubCell"/>
</dbReference>
<dbReference type="AlphaFoldDB" id="A0A7S3AWC9"/>
<keyword evidence="6" id="KW-0175">Coiled coil</keyword>
<dbReference type="Gene3D" id="3.40.50.300">
    <property type="entry name" value="P-loop containing nucleotide triphosphate hydrolases"/>
    <property type="match status" value="1"/>
</dbReference>
<evidence type="ECO:0000256" key="4">
    <source>
        <dbReference type="ARBA" id="ARBA00023242"/>
    </source>
</evidence>
<evidence type="ECO:0000259" key="8">
    <source>
        <dbReference type="Pfam" id="PF02463"/>
    </source>
</evidence>
<evidence type="ECO:0000256" key="5">
    <source>
        <dbReference type="ARBA" id="ARBA00023306"/>
    </source>
</evidence>
<feature type="region of interest" description="Disordered" evidence="7">
    <location>
        <begin position="291"/>
        <end position="316"/>
    </location>
</feature>
<dbReference type="EMBL" id="HBHX01028518">
    <property type="protein sequence ID" value="CAE0115246.1"/>
    <property type="molecule type" value="Transcribed_RNA"/>
</dbReference>
<name>A0A7S3AWC9_9EUKA</name>
<protein>
    <recommendedName>
        <fullName evidence="8">RecF/RecN/SMC N-terminal domain-containing protein</fullName>
    </recommendedName>
</protein>
<evidence type="ECO:0000256" key="2">
    <source>
        <dbReference type="ARBA" id="ARBA00022618"/>
    </source>
</evidence>
<evidence type="ECO:0000256" key="7">
    <source>
        <dbReference type="SAM" id="MobiDB-lite"/>
    </source>
</evidence>
<feature type="region of interest" description="Disordered" evidence="7">
    <location>
        <begin position="329"/>
        <end position="350"/>
    </location>
</feature>
<dbReference type="InterPro" id="IPR027417">
    <property type="entry name" value="P-loop_NTPase"/>
</dbReference>
<feature type="compositionally biased region" description="Low complexity" evidence="7">
    <location>
        <begin position="339"/>
        <end position="350"/>
    </location>
</feature>
<evidence type="ECO:0000256" key="3">
    <source>
        <dbReference type="ARBA" id="ARBA00022776"/>
    </source>
</evidence>
<dbReference type="GO" id="GO:0003677">
    <property type="term" value="F:DNA binding"/>
    <property type="evidence" value="ECO:0007669"/>
    <property type="project" value="TreeGrafter"/>
</dbReference>
<dbReference type="GO" id="GO:0008278">
    <property type="term" value="C:cohesin complex"/>
    <property type="evidence" value="ECO:0007669"/>
    <property type="project" value="TreeGrafter"/>
</dbReference>
<keyword evidence="5" id="KW-0131">Cell cycle</keyword>
<evidence type="ECO:0000256" key="6">
    <source>
        <dbReference type="SAM" id="Coils"/>
    </source>
</evidence>
<dbReference type="InterPro" id="IPR003395">
    <property type="entry name" value="RecF/RecN/SMC_N"/>
</dbReference>
<proteinExistence type="predicted"/>
<organism evidence="9">
    <name type="scientific">Haptolina ericina</name>
    <dbReference type="NCBI Taxonomy" id="156174"/>
    <lineage>
        <taxon>Eukaryota</taxon>
        <taxon>Haptista</taxon>
        <taxon>Haptophyta</taxon>
        <taxon>Prymnesiophyceae</taxon>
        <taxon>Prymnesiales</taxon>
        <taxon>Prymnesiaceae</taxon>
        <taxon>Haptolina</taxon>
    </lineage>
</organism>
<dbReference type="Pfam" id="PF02463">
    <property type="entry name" value="SMC_N"/>
    <property type="match status" value="1"/>
</dbReference>
<keyword evidence="3" id="KW-0498">Mitosis</keyword>
<gene>
    <name evidence="9" type="ORF">HERI1096_LOCUS15931</name>
</gene>
<feature type="coiled-coil region" evidence="6">
    <location>
        <begin position="76"/>
        <end position="117"/>
    </location>
</feature>